<evidence type="ECO:0000313" key="1">
    <source>
        <dbReference type="EMBL" id="RVW64159.1"/>
    </source>
</evidence>
<dbReference type="PANTHER" id="PTHR35746:SF1">
    <property type="entry name" value="PENTATRICOPEPTIDE REPEAT (PPR) SUPERFAMILY PROTEIN"/>
    <property type="match status" value="1"/>
</dbReference>
<dbReference type="Proteomes" id="UP000288805">
    <property type="component" value="Unassembled WGS sequence"/>
</dbReference>
<name>A0A438FW41_VITVI</name>
<organism evidence="1 2">
    <name type="scientific">Vitis vinifera</name>
    <name type="common">Grape</name>
    <dbReference type="NCBI Taxonomy" id="29760"/>
    <lineage>
        <taxon>Eukaryota</taxon>
        <taxon>Viridiplantae</taxon>
        <taxon>Streptophyta</taxon>
        <taxon>Embryophyta</taxon>
        <taxon>Tracheophyta</taxon>
        <taxon>Spermatophyta</taxon>
        <taxon>Magnoliopsida</taxon>
        <taxon>eudicotyledons</taxon>
        <taxon>Gunneridae</taxon>
        <taxon>Pentapetalae</taxon>
        <taxon>rosids</taxon>
        <taxon>Vitales</taxon>
        <taxon>Vitaceae</taxon>
        <taxon>Viteae</taxon>
        <taxon>Vitis</taxon>
    </lineage>
</organism>
<dbReference type="EMBL" id="QGNW01000725">
    <property type="protein sequence ID" value="RVW64159.1"/>
    <property type="molecule type" value="Genomic_DNA"/>
</dbReference>
<reference evidence="1 2" key="1">
    <citation type="journal article" date="2018" name="PLoS Genet.">
        <title>Population sequencing reveals clonal diversity and ancestral inbreeding in the grapevine cultivar Chardonnay.</title>
        <authorList>
            <person name="Roach M.J."/>
            <person name="Johnson D.L."/>
            <person name="Bohlmann J."/>
            <person name="van Vuuren H.J."/>
            <person name="Jones S.J."/>
            <person name="Pretorius I.S."/>
            <person name="Schmidt S.A."/>
            <person name="Borneman A.R."/>
        </authorList>
    </citation>
    <scope>NUCLEOTIDE SEQUENCE [LARGE SCALE GENOMIC DNA]</scope>
    <source>
        <strain evidence="2">cv. Chardonnay</strain>
        <tissue evidence="1">Leaf</tissue>
    </source>
</reference>
<dbReference type="AlphaFoldDB" id="A0A438FW41"/>
<proteinExistence type="predicted"/>
<evidence type="ECO:0000313" key="2">
    <source>
        <dbReference type="Proteomes" id="UP000288805"/>
    </source>
</evidence>
<dbReference type="PANTHER" id="PTHR35746">
    <property type="entry name" value="PENTATRICOPEPTIDE REPEAT (PPR) SUPERFAMILY PROTEIN"/>
    <property type="match status" value="1"/>
</dbReference>
<accession>A0A438FW41</accession>
<protein>
    <submittedName>
        <fullName evidence="1">Uncharacterized protein</fullName>
    </submittedName>
</protein>
<comment type="caution">
    <text evidence="1">The sequence shown here is derived from an EMBL/GenBank/DDBJ whole genome shotgun (WGS) entry which is preliminary data.</text>
</comment>
<gene>
    <name evidence="1" type="ORF">CK203_052571</name>
</gene>
<sequence>MDAKDHAKITQQSGQESHGVHLCHKCGWPFPNHIRVRSTDEPTRESVGKLKGISLFTQKVQKMWRQVKMGLVPVESGKDQIEWKMKCFQMQLLNFQDSGISPGIEQVLEDARESITNVEKVAKDGFDAKQPLEDNSITGQLLMV</sequence>